<feature type="domain" description="Protein kinase" evidence="10">
    <location>
        <begin position="17"/>
        <end position="278"/>
    </location>
</feature>
<feature type="compositionally biased region" description="Low complexity" evidence="9">
    <location>
        <begin position="606"/>
        <end position="621"/>
    </location>
</feature>
<evidence type="ECO:0000259" key="10">
    <source>
        <dbReference type="PROSITE" id="PS50011"/>
    </source>
</evidence>
<name>A0A835W4S0_9CHLO</name>
<dbReference type="PANTHER" id="PTHR44899:SF7">
    <property type="entry name" value="NIMA-RELATED KINASE"/>
    <property type="match status" value="1"/>
</dbReference>
<dbReference type="Proteomes" id="UP000613740">
    <property type="component" value="Unassembled WGS sequence"/>
</dbReference>
<feature type="region of interest" description="Disordered" evidence="9">
    <location>
        <begin position="284"/>
        <end position="468"/>
    </location>
</feature>
<feature type="compositionally biased region" description="Low complexity" evidence="9">
    <location>
        <begin position="433"/>
        <end position="450"/>
    </location>
</feature>
<dbReference type="InterPro" id="IPR008271">
    <property type="entry name" value="Ser/Thr_kinase_AS"/>
</dbReference>
<dbReference type="GO" id="GO:0004674">
    <property type="term" value="F:protein serine/threonine kinase activity"/>
    <property type="evidence" value="ECO:0007669"/>
    <property type="project" value="UniProtKB-KW"/>
</dbReference>
<keyword evidence="5" id="KW-0418">Kinase</keyword>
<keyword evidence="2" id="KW-0723">Serine/threonine-protein kinase</keyword>
<evidence type="ECO:0000256" key="4">
    <source>
        <dbReference type="ARBA" id="ARBA00022741"/>
    </source>
</evidence>
<dbReference type="PRINTS" id="PR00109">
    <property type="entry name" value="TYRKINASE"/>
</dbReference>
<feature type="compositionally biased region" description="Pro residues" evidence="9">
    <location>
        <begin position="349"/>
        <end position="360"/>
    </location>
</feature>
<evidence type="ECO:0000256" key="9">
    <source>
        <dbReference type="SAM" id="MobiDB-lite"/>
    </source>
</evidence>
<comment type="catalytic activity">
    <reaction evidence="8">
        <text>L-seryl-[protein] + ATP = O-phospho-L-seryl-[protein] + ADP + H(+)</text>
        <dbReference type="Rhea" id="RHEA:17989"/>
        <dbReference type="Rhea" id="RHEA-COMP:9863"/>
        <dbReference type="Rhea" id="RHEA-COMP:11604"/>
        <dbReference type="ChEBI" id="CHEBI:15378"/>
        <dbReference type="ChEBI" id="CHEBI:29999"/>
        <dbReference type="ChEBI" id="CHEBI:30616"/>
        <dbReference type="ChEBI" id="CHEBI:83421"/>
        <dbReference type="ChEBI" id="CHEBI:456216"/>
        <dbReference type="EC" id="2.7.11.1"/>
    </reaction>
</comment>
<dbReference type="Pfam" id="PF00069">
    <property type="entry name" value="Pkinase"/>
    <property type="match status" value="1"/>
</dbReference>
<comment type="catalytic activity">
    <reaction evidence="7">
        <text>L-threonyl-[protein] + ATP = O-phospho-L-threonyl-[protein] + ADP + H(+)</text>
        <dbReference type="Rhea" id="RHEA:46608"/>
        <dbReference type="Rhea" id="RHEA-COMP:11060"/>
        <dbReference type="Rhea" id="RHEA-COMP:11605"/>
        <dbReference type="ChEBI" id="CHEBI:15378"/>
        <dbReference type="ChEBI" id="CHEBI:30013"/>
        <dbReference type="ChEBI" id="CHEBI:30616"/>
        <dbReference type="ChEBI" id="CHEBI:61977"/>
        <dbReference type="ChEBI" id="CHEBI:456216"/>
        <dbReference type="EC" id="2.7.11.1"/>
    </reaction>
</comment>
<keyword evidence="6" id="KW-0067">ATP-binding</keyword>
<feature type="region of interest" description="Disordered" evidence="9">
    <location>
        <begin position="568"/>
        <end position="621"/>
    </location>
</feature>
<dbReference type="EC" id="2.7.11.1" evidence="1"/>
<feature type="region of interest" description="Disordered" evidence="9">
    <location>
        <begin position="488"/>
        <end position="556"/>
    </location>
</feature>
<proteinExistence type="predicted"/>
<accession>A0A835W4S0</accession>
<dbReference type="SUPFAM" id="SSF56112">
    <property type="entry name" value="Protein kinase-like (PK-like)"/>
    <property type="match status" value="1"/>
</dbReference>
<organism evidence="11 12">
    <name type="scientific">Chlamydomonas schloesseri</name>
    <dbReference type="NCBI Taxonomy" id="2026947"/>
    <lineage>
        <taxon>Eukaryota</taxon>
        <taxon>Viridiplantae</taxon>
        <taxon>Chlorophyta</taxon>
        <taxon>core chlorophytes</taxon>
        <taxon>Chlorophyceae</taxon>
        <taxon>CS clade</taxon>
        <taxon>Chlamydomonadales</taxon>
        <taxon>Chlamydomonadaceae</taxon>
        <taxon>Chlamydomonas</taxon>
    </lineage>
</organism>
<comment type="caution">
    <text evidence="11">The sequence shown here is derived from an EMBL/GenBank/DDBJ whole genome shotgun (WGS) entry which is preliminary data.</text>
</comment>
<keyword evidence="12" id="KW-1185">Reference proteome</keyword>
<dbReference type="PROSITE" id="PS50011">
    <property type="entry name" value="PROTEIN_KINASE_DOM"/>
    <property type="match status" value="1"/>
</dbReference>
<dbReference type="Gene3D" id="1.10.510.10">
    <property type="entry name" value="Transferase(Phosphotransferase) domain 1"/>
    <property type="match status" value="1"/>
</dbReference>
<evidence type="ECO:0000256" key="7">
    <source>
        <dbReference type="ARBA" id="ARBA00047899"/>
    </source>
</evidence>
<evidence type="ECO:0000313" key="11">
    <source>
        <dbReference type="EMBL" id="KAG2437069.1"/>
    </source>
</evidence>
<dbReference type="InterPro" id="IPR011009">
    <property type="entry name" value="Kinase-like_dom_sf"/>
</dbReference>
<evidence type="ECO:0000313" key="12">
    <source>
        <dbReference type="Proteomes" id="UP000613740"/>
    </source>
</evidence>
<evidence type="ECO:0000256" key="1">
    <source>
        <dbReference type="ARBA" id="ARBA00012513"/>
    </source>
</evidence>
<protein>
    <recommendedName>
        <fullName evidence="1">non-specific serine/threonine protein kinase</fullName>
        <ecNumber evidence="1">2.7.11.1</ecNumber>
    </recommendedName>
</protein>
<dbReference type="EMBL" id="JAEHOD010000047">
    <property type="protein sequence ID" value="KAG2437069.1"/>
    <property type="molecule type" value="Genomic_DNA"/>
</dbReference>
<dbReference type="InterPro" id="IPR000719">
    <property type="entry name" value="Prot_kinase_dom"/>
</dbReference>
<evidence type="ECO:0000256" key="6">
    <source>
        <dbReference type="ARBA" id="ARBA00022840"/>
    </source>
</evidence>
<keyword evidence="4" id="KW-0547">Nucleotide-binding</keyword>
<evidence type="ECO:0000256" key="3">
    <source>
        <dbReference type="ARBA" id="ARBA00022679"/>
    </source>
</evidence>
<dbReference type="GO" id="GO:0005524">
    <property type="term" value="F:ATP binding"/>
    <property type="evidence" value="ECO:0007669"/>
    <property type="project" value="UniProtKB-KW"/>
</dbReference>
<evidence type="ECO:0000256" key="8">
    <source>
        <dbReference type="ARBA" id="ARBA00048679"/>
    </source>
</evidence>
<dbReference type="InterPro" id="IPR051131">
    <property type="entry name" value="NEK_Ser/Thr_kinase_NIMA"/>
</dbReference>
<sequence length="621" mass="66740">MPPPAPAPPPATGRLTDYDLQYIDKGSFGAVFKAVRKSDGRVFALKQVDLRSADFKNPTLDRAAAIDEARMLAQLNHPHVIRHFESFVDGEGKLNILMEYASKGSVRQLVKSYRGRPMPEEAVWRIFIQTLIGLNYLHSKKIIHRDIKSANLFIDAYDNIKIGDFGIARSLGASSNLAQTILGTPYYMAPELCQDKPYDAKSDVWALGVVMYECCMGHYPFDVENNNQVALIRKIARGVFKPVSGPYTQQLIQLITSCLTLDPRQRPDTTALLRNPTLVAKAGALKIDLNPQPSSAKEDKPVYEQRGGAAAGDPGAPQQQQVGTPPRGVPGQPEHPFASPHGGGAGAQPPYPAQPSPHSPYPYQQGQIPYPPHQRPGSGRSPGPAPGDHPFALPGGQQGSPYGAYPSPQHHQPPQQQQPGGYGGGYSPPPPYGQQQQAPPRGSPYAQQQGGYNGYGGDPYDQLAGDINRMHLRESEVARNNVERAQQVQANAHAGRMDHAKGVIYGGPQDSGPRPQRVAPEALPAAGARPTSAHAGAPFATHYPGGGAQLQTHAQASMNEAWRATYQAPQYGRRRNPELQITGPSLRSTSARGGGGGGGYARAADDATSYVSSTSYYTSAK</sequence>
<dbReference type="AlphaFoldDB" id="A0A835W4S0"/>
<dbReference type="SMART" id="SM00220">
    <property type="entry name" value="S_TKc"/>
    <property type="match status" value="1"/>
</dbReference>
<evidence type="ECO:0000256" key="5">
    <source>
        <dbReference type="ARBA" id="ARBA00022777"/>
    </source>
</evidence>
<gene>
    <name evidence="11" type="ORF">HYH02_011329</name>
</gene>
<evidence type="ECO:0000256" key="2">
    <source>
        <dbReference type="ARBA" id="ARBA00022527"/>
    </source>
</evidence>
<feature type="compositionally biased region" description="Low complexity" evidence="9">
    <location>
        <begin position="307"/>
        <end position="321"/>
    </location>
</feature>
<dbReference type="PANTHER" id="PTHR44899">
    <property type="entry name" value="CAMK FAMILY PROTEIN KINASE"/>
    <property type="match status" value="1"/>
</dbReference>
<dbReference type="PROSITE" id="PS00108">
    <property type="entry name" value="PROTEIN_KINASE_ST"/>
    <property type="match status" value="1"/>
</dbReference>
<dbReference type="OrthoDB" id="248923at2759"/>
<keyword evidence="3" id="KW-0808">Transferase</keyword>
<dbReference type="InterPro" id="IPR001245">
    <property type="entry name" value="Ser-Thr/Tyr_kinase_cat_dom"/>
</dbReference>
<reference evidence="11" key="1">
    <citation type="journal article" date="2020" name="bioRxiv">
        <title>Comparative genomics of Chlamydomonas.</title>
        <authorList>
            <person name="Craig R.J."/>
            <person name="Hasan A.R."/>
            <person name="Ness R.W."/>
            <person name="Keightley P.D."/>
        </authorList>
    </citation>
    <scope>NUCLEOTIDE SEQUENCE</scope>
    <source>
        <strain evidence="11">CCAP 11/173</strain>
    </source>
</reference>
<feature type="compositionally biased region" description="Low complexity" evidence="9">
    <location>
        <begin position="404"/>
        <end position="419"/>
    </location>
</feature>